<comment type="similarity">
    <text evidence="1 4">Belongs to the glycosyl hydrolase 27 family.</text>
</comment>
<comment type="subunit">
    <text evidence="4">Homodimer.</text>
</comment>
<dbReference type="CDD" id="cd14792">
    <property type="entry name" value="GH27"/>
    <property type="match status" value="1"/>
</dbReference>
<reference evidence="6" key="1">
    <citation type="submission" date="2023-03" db="EMBL/GenBank/DDBJ databases">
        <title>Chromosome-level genomes of two armyworms, Mythimna separata and Mythimna loreyi, provide insights into the biosynthesis and reception of sex pheromones.</title>
        <authorList>
            <person name="Zhao H."/>
        </authorList>
    </citation>
    <scope>NUCLEOTIDE SEQUENCE</scope>
    <source>
        <strain evidence="6">BeijingLab</strain>
        <tissue evidence="6">Pupa</tissue>
    </source>
</reference>
<dbReference type="SUPFAM" id="SSF51011">
    <property type="entry name" value="Glycosyl hydrolase domain"/>
    <property type="match status" value="1"/>
</dbReference>
<name>A0AAD8DLG0_MYTSE</name>
<evidence type="ECO:0000256" key="4">
    <source>
        <dbReference type="RuleBase" id="RU361168"/>
    </source>
</evidence>
<sequence>MFNFRCALCILFFTFLLDKVDLLENGMARAPPMGWMSWGYYMCAARCEAGDDKCLDEKLILSVADAFYEEGYQEAGYEYIIIDDCWSEKKRDENGRLVADKRRFPRGMKFIADYIHSKGLKFGMYTNIADITCMQYPGSLKHMEIDAKTFAEWGVDYLKVDGCFVSEDILNKAYIQLGQHLNDTGRPMVYSCSWPYYIEFIHRKTPNYSLISKYCNLWRNYHDVQTSWLSVAAIARFYGRRYRELAPHHGPGHWNDPDMLIFGTGVLTRSQSRVQLALMAMLSAPILLSCNMKMITPYEKEILQNLDLIAIAQDPLGIMAEPHEFESTSGTATIWLKPHLPMKGDQYLSYTFAVINMENEEATGMIQLDQFPLNATDGYTVMNVFTGEYFLNVSLSDAIEVKVPGQDVAMLTLYPL</sequence>
<dbReference type="PANTHER" id="PTHR11452:SF83">
    <property type="entry name" value="ALPHA-GALACTOSIDASE"/>
    <property type="match status" value="1"/>
</dbReference>
<keyword evidence="5" id="KW-0732">Signal</keyword>
<organism evidence="6 7">
    <name type="scientific">Mythimna separata</name>
    <name type="common">Oriental armyworm</name>
    <name type="synonym">Pseudaletia separata</name>
    <dbReference type="NCBI Taxonomy" id="271217"/>
    <lineage>
        <taxon>Eukaryota</taxon>
        <taxon>Metazoa</taxon>
        <taxon>Ecdysozoa</taxon>
        <taxon>Arthropoda</taxon>
        <taxon>Hexapoda</taxon>
        <taxon>Insecta</taxon>
        <taxon>Pterygota</taxon>
        <taxon>Neoptera</taxon>
        <taxon>Endopterygota</taxon>
        <taxon>Lepidoptera</taxon>
        <taxon>Glossata</taxon>
        <taxon>Ditrysia</taxon>
        <taxon>Noctuoidea</taxon>
        <taxon>Noctuidae</taxon>
        <taxon>Noctuinae</taxon>
        <taxon>Hadenini</taxon>
        <taxon>Mythimna</taxon>
    </lineage>
</organism>
<dbReference type="Gene3D" id="3.20.20.70">
    <property type="entry name" value="Aldolase class I"/>
    <property type="match status" value="1"/>
</dbReference>
<accession>A0AAD8DLG0</accession>
<dbReference type="GO" id="GO:0016139">
    <property type="term" value="P:glycoside catabolic process"/>
    <property type="evidence" value="ECO:0007669"/>
    <property type="project" value="TreeGrafter"/>
</dbReference>
<dbReference type="InterPro" id="IPR013780">
    <property type="entry name" value="Glyco_hydro_b"/>
</dbReference>
<keyword evidence="4" id="KW-1015">Disulfide bond</keyword>
<dbReference type="GO" id="GO:0004557">
    <property type="term" value="F:alpha-galactosidase activity"/>
    <property type="evidence" value="ECO:0007669"/>
    <property type="project" value="TreeGrafter"/>
</dbReference>
<dbReference type="PRINTS" id="PR00740">
    <property type="entry name" value="GLHYDRLASE27"/>
</dbReference>
<dbReference type="EMBL" id="JARGEI010000026">
    <property type="protein sequence ID" value="KAJ8708282.1"/>
    <property type="molecule type" value="Genomic_DNA"/>
</dbReference>
<dbReference type="PROSITE" id="PS00512">
    <property type="entry name" value="ALPHA_GALACTOSIDASE"/>
    <property type="match status" value="1"/>
</dbReference>
<dbReference type="InterPro" id="IPR017853">
    <property type="entry name" value="GH"/>
</dbReference>
<dbReference type="Pfam" id="PF16499">
    <property type="entry name" value="Melibiase_2"/>
    <property type="match status" value="1"/>
</dbReference>
<dbReference type="AlphaFoldDB" id="A0AAD8DLG0"/>
<gene>
    <name evidence="6" type="ORF">PYW07_010407</name>
</gene>
<dbReference type="GO" id="GO:0009311">
    <property type="term" value="P:oligosaccharide metabolic process"/>
    <property type="evidence" value="ECO:0007669"/>
    <property type="project" value="TreeGrafter"/>
</dbReference>
<dbReference type="Proteomes" id="UP001231518">
    <property type="component" value="Chromosome 25"/>
</dbReference>
<evidence type="ECO:0000313" key="7">
    <source>
        <dbReference type="Proteomes" id="UP001231518"/>
    </source>
</evidence>
<protein>
    <recommendedName>
        <fullName evidence="4">Alpha-galactosidase</fullName>
        <ecNumber evidence="4">3.2.1.-</ecNumber>
    </recommendedName>
</protein>
<keyword evidence="2 4" id="KW-0378">Hydrolase</keyword>
<dbReference type="PANTHER" id="PTHR11452">
    <property type="entry name" value="ALPHA-GALACTOSIDASE/ALPHA-N-ACETYLGALACTOSAMINIDASE"/>
    <property type="match status" value="1"/>
</dbReference>
<dbReference type="GO" id="GO:0005737">
    <property type="term" value="C:cytoplasm"/>
    <property type="evidence" value="ECO:0007669"/>
    <property type="project" value="TreeGrafter"/>
</dbReference>
<evidence type="ECO:0000256" key="3">
    <source>
        <dbReference type="ARBA" id="ARBA00023295"/>
    </source>
</evidence>
<evidence type="ECO:0000256" key="5">
    <source>
        <dbReference type="SAM" id="SignalP"/>
    </source>
</evidence>
<evidence type="ECO:0000256" key="1">
    <source>
        <dbReference type="ARBA" id="ARBA00009743"/>
    </source>
</evidence>
<evidence type="ECO:0000256" key="2">
    <source>
        <dbReference type="ARBA" id="ARBA00022801"/>
    </source>
</evidence>
<keyword evidence="7" id="KW-1185">Reference proteome</keyword>
<dbReference type="InterPro" id="IPR002241">
    <property type="entry name" value="Glyco_hydro_27"/>
</dbReference>
<comment type="caution">
    <text evidence="6">The sequence shown here is derived from an EMBL/GenBank/DDBJ whole genome shotgun (WGS) entry which is preliminary data.</text>
</comment>
<dbReference type="FunFam" id="3.20.20.70:FF:000197">
    <property type="entry name" value="Alpha-galactosidase"/>
    <property type="match status" value="1"/>
</dbReference>
<dbReference type="Gene3D" id="2.60.40.1180">
    <property type="entry name" value="Golgi alpha-mannosidase II"/>
    <property type="match status" value="1"/>
</dbReference>
<proteinExistence type="inferred from homology"/>
<feature type="chain" id="PRO_5041963497" description="Alpha-galactosidase" evidence="5">
    <location>
        <begin position="23"/>
        <end position="416"/>
    </location>
</feature>
<keyword evidence="3 4" id="KW-0326">Glycosidase</keyword>
<feature type="signal peptide" evidence="5">
    <location>
        <begin position="1"/>
        <end position="22"/>
    </location>
</feature>
<dbReference type="InterPro" id="IPR000111">
    <property type="entry name" value="Glyco_hydro_27/36_CS"/>
</dbReference>
<dbReference type="InterPro" id="IPR013785">
    <property type="entry name" value="Aldolase_TIM"/>
</dbReference>
<evidence type="ECO:0000313" key="6">
    <source>
        <dbReference type="EMBL" id="KAJ8708282.1"/>
    </source>
</evidence>
<dbReference type="SUPFAM" id="SSF51445">
    <property type="entry name" value="(Trans)glycosidases"/>
    <property type="match status" value="1"/>
</dbReference>
<dbReference type="EC" id="3.2.1.-" evidence="4"/>